<feature type="compositionally biased region" description="Basic and acidic residues" evidence="1">
    <location>
        <begin position="64"/>
        <end position="84"/>
    </location>
</feature>
<dbReference type="AlphaFoldDB" id="A0A0E9RPD3"/>
<protein>
    <submittedName>
        <fullName evidence="2">Uncharacterized protein</fullName>
    </submittedName>
</protein>
<name>A0A0E9RPD3_ANGAN</name>
<organism evidence="2">
    <name type="scientific">Anguilla anguilla</name>
    <name type="common">European freshwater eel</name>
    <name type="synonym">Muraena anguilla</name>
    <dbReference type="NCBI Taxonomy" id="7936"/>
    <lineage>
        <taxon>Eukaryota</taxon>
        <taxon>Metazoa</taxon>
        <taxon>Chordata</taxon>
        <taxon>Craniata</taxon>
        <taxon>Vertebrata</taxon>
        <taxon>Euteleostomi</taxon>
        <taxon>Actinopterygii</taxon>
        <taxon>Neopterygii</taxon>
        <taxon>Teleostei</taxon>
        <taxon>Anguilliformes</taxon>
        <taxon>Anguillidae</taxon>
        <taxon>Anguilla</taxon>
    </lineage>
</organism>
<sequence length="91" mass="10484">MGLSTVLGRRANSQQGRCFFFKSSRAWSSPVGHSLQSILERAPVDQSPEPILMEVQQANHQSRSWREHQQAKTPEPKCWREHQMANHQSQC</sequence>
<feature type="region of interest" description="Disordered" evidence="1">
    <location>
        <begin position="56"/>
        <end position="91"/>
    </location>
</feature>
<proteinExistence type="predicted"/>
<evidence type="ECO:0000313" key="2">
    <source>
        <dbReference type="EMBL" id="JAH30697.1"/>
    </source>
</evidence>
<evidence type="ECO:0000256" key="1">
    <source>
        <dbReference type="SAM" id="MobiDB-lite"/>
    </source>
</evidence>
<accession>A0A0E9RPD3</accession>
<dbReference type="EMBL" id="GBXM01077880">
    <property type="protein sequence ID" value="JAH30697.1"/>
    <property type="molecule type" value="Transcribed_RNA"/>
</dbReference>
<reference evidence="2" key="2">
    <citation type="journal article" date="2015" name="Fish Shellfish Immunol.">
        <title>Early steps in the European eel (Anguilla anguilla)-Vibrio vulnificus interaction in the gills: Role of the RtxA13 toxin.</title>
        <authorList>
            <person name="Callol A."/>
            <person name="Pajuelo D."/>
            <person name="Ebbesson L."/>
            <person name="Teles M."/>
            <person name="MacKenzie S."/>
            <person name="Amaro C."/>
        </authorList>
    </citation>
    <scope>NUCLEOTIDE SEQUENCE</scope>
</reference>
<reference evidence="2" key="1">
    <citation type="submission" date="2014-11" db="EMBL/GenBank/DDBJ databases">
        <authorList>
            <person name="Amaro Gonzalez C."/>
        </authorList>
    </citation>
    <scope>NUCLEOTIDE SEQUENCE</scope>
</reference>